<comment type="caution">
    <text evidence="10">The sequence shown here is derived from an EMBL/GenBank/DDBJ whole genome shotgun (WGS) entry which is preliminary data.</text>
</comment>
<comment type="pathway">
    <text evidence="2 9">Cofactor biosynthesis; adenosylcobalamin biosynthesis.</text>
</comment>
<dbReference type="PANTHER" id="PTHR34308:SF1">
    <property type="entry name" value="COBALAMIN BIOSYNTHESIS PROTEIN CBIB"/>
    <property type="match status" value="1"/>
</dbReference>
<dbReference type="EMBL" id="JBHRXJ010000010">
    <property type="protein sequence ID" value="MFC3529249.1"/>
    <property type="molecule type" value="Genomic_DNA"/>
</dbReference>
<comment type="subcellular location">
    <subcellularLocation>
        <location evidence="1 9">Cell membrane</location>
        <topology evidence="1 9">Multi-pass membrane protein</topology>
    </subcellularLocation>
</comment>
<evidence type="ECO:0000256" key="3">
    <source>
        <dbReference type="ARBA" id="ARBA00006263"/>
    </source>
</evidence>
<feature type="transmembrane region" description="Helical" evidence="9">
    <location>
        <begin position="61"/>
        <end position="82"/>
    </location>
</feature>
<evidence type="ECO:0000256" key="8">
    <source>
        <dbReference type="ARBA" id="ARBA00023136"/>
    </source>
</evidence>
<dbReference type="NCBIfam" id="TIGR00380">
    <property type="entry name" value="cobal_cbiB"/>
    <property type="match status" value="1"/>
</dbReference>
<evidence type="ECO:0000256" key="6">
    <source>
        <dbReference type="ARBA" id="ARBA00022692"/>
    </source>
</evidence>
<dbReference type="Proteomes" id="UP001595721">
    <property type="component" value="Unassembled WGS sequence"/>
</dbReference>
<protein>
    <recommendedName>
        <fullName evidence="9">Cobalamin biosynthesis protein CobD</fullName>
    </recommendedName>
</protein>
<keyword evidence="5 9" id="KW-0169">Cobalamin biosynthesis</keyword>
<evidence type="ECO:0000256" key="9">
    <source>
        <dbReference type="HAMAP-Rule" id="MF_00024"/>
    </source>
</evidence>
<dbReference type="PANTHER" id="PTHR34308">
    <property type="entry name" value="COBALAMIN BIOSYNTHESIS PROTEIN CBIB"/>
    <property type="match status" value="1"/>
</dbReference>
<accession>A0ABV7R4W8</accession>
<evidence type="ECO:0000313" key="10">
    <source>
        <dbReference type="EMBL" id="MFC3529249.1"/>
    </source>
</evidence>
<dbReference type="InterPro" id="IPR004485">
    <property type="entry name" value="Cobalamin_biosynth_CobD/CbiB"/>
</dbReference>
<comment type="caution">
    <text evidence="9">Lacks conserved residue(s) required for the propagation of feature annotation.</text>
</comment>
<keyword evidence="4 9" id="KW-1003">Cell membrane</keyword>
<evidence type="ECO:0000256" key="7">
    <source>
        <dbReference type="ARBA" id="ARBA00022989"/>
    </source>
</evidence>
<keyword evidence="8 9" id="KW-0472">Membrane</keyword>
<gene>
    <name evidence="10" type="primary">cbiB</name>
    <name evidence="9" type="synonym">cobD</name>
    <name evidence="10" type="ORF">ACFOMH_13795</name>
</gene>
<dbReference type="RefSeq" id="WP_377745128.1">
    <property type="nucleotide sequence ID" value="NZ_JBHRXJ010000010.1"/>
</dbReference>
<comment type="function">
    <text evidence="9">Converts cobyric acid to cobinamide by the addition of aminopropanol on the F carboxylic group.</text>
</comment>
<evidence type="ECO:0000256" key="5">
    <source>
        <dbReference type="ARBA" id="ARBA00022573"/>
    </source>
</evidence>
<comment type="similarity">
    <text evidence="3 9">Belongs to the CobD/CbiB family.</text>
</comment>
<keyword evidence="6 9" id="KW-0812">Transmembrane</keyword>
<evidence type="ECO:0000256" key="4">
    <source>
        <dbReference type="ARBA" id="ARBA00022475"/>
    </source>
</evidence>
<organism evidence="10 11">
    <name type="scientific">Paracoccus mangrovi</name>
    <dbReference type="NCBI Taxonomy" id="1715645"/>
    <lineage>
        <taxon>Bacteria</taxon>
        <taxon>Pseudomonadati</taxon>
        <taxon>Pseudomonadota</taxon>
        <taxon>Alphaproteobacteria</taxon>
        <taxon>Rhodobacterales</taxon>
        <taxon>Paracoccaceae</taxon>
        <taxon>Paracoccus</taxon>
    </lineage>
</organism>
<name>A0ABV7R4W8_9RHOB</name>
<keyword evidence="11" id="KW-1185">Reference proteome</keyword>
<evidence type="ECO:0000313" key="11">
    <source>
        <dbReference type="Proteomes" id="UP001595721"/>
    </source>
</evidence>
<dbReference type="HAMAP" id="MF_00024">
    <property type="entry name" value="CobD_CbiB"/>
    <property type="match status" value="1"/>
</dbReference>
<evidence type="ECO:0000256" key="2">
    <source>
        <dbReference type="ARBA" id="ARBA00004953"/>
    </source>
</evidence>
<proteinExistence type="inferred from homology"/>
<feature type="transmembrane region" description="Helical" evidence="9">
    <location>
        <begin position="158"/>
        <end position="179"/>
    </location>
</feature>
<reference evidence="11" key="1">
    <citation type="journal article" date="2019" name="Int. J. Syst. Evol. Microbiol.">
        <title>The Global Catalogue of Microorganisms (GCM) 10K type strain sequencing project: providing services to taxonomists for standard genome sequencing and annotation.</title>
        <authorList>
            <consortium name="The Broad Institute Genomics Platform"/>
            <consortium name="The Broad Institute Genome Sequencing Center for Infectious Disease"/>
            <person name="Wu L."/>
            <person name="Ma J."/>
        </authorList>
    </citation>
    <scope>NUCLEOTIDE SEQUENCE [LARGE SCALE GENOMIC DNA]</scope>
    <source>
        <strain evidence="11">KCTC 42899</strain>
    </source>
</reference>
<keyword evidence="7 9" id="KW-1133">Transmembrane helix</keyword>
<sequence length="311" mass="33068">MIPLHDTLTVALVALVLDPLIGWPEAVYRRISHPVVWLGRLIAALDRRWNRGTGRILRGTLAALVVIVAAVIPAILLTGALAPLPFGPVLLGVLAWPLVASRSLHDHVAAVARPLAMCDMPAARAAVAMIVGRDLDDRPEPIARAALESLAENSSDGVVAPILWAAIAGLPGIAAYKAINTLDSMIGHMSPRHALFGRFAARLDDLVNLPASRLTGLLFVATAGSARAWRMMRRDAGRHRSPNAGWPEAAMAGALGVRLSGPRSYGGVETPEPWLNEGARDPDAADLMRGLRLYRRAMMLLGLGLMAALAL</sequence>
<dbReference type="Pfam" id="PF03186">
    <property type="entry name" value="CobD_Cbib"/>
    <property type="match status" value="1"/>
</dbReference>
<evidence type="ECO:0000256" key="1">
    <source>
        <dbReference type="ARBA" id="ARBA00004651"/>
    </source>
</evidence>
<feature type="transmembrane region" description="Helical" evidence="9">
    <location>
        <begin position="293"/>
        <end position="310"/>
    </location>
</feature>